<evidence type="ECO:0000256" key="1">
    <source>
        <dbReference type="SAM" id="MobiDB-lite"/>
    </source>
</evidence>
<dbReference type="RefSeq" id="WP_057918706.1">
    <property type="nucleotide sequence ID" value="NZ_CP011129.1"/>
</dbReference>
<dbReference type="EMBL" id="CP011129">
    <property type="protein sequence ID" value="ALN81756.1"/>
    <property type="molecule type" value="Genomic_DNA"/>
</dbReference>
<feature type="region of interest" description="Disordered" evidence="1">
    <location>
        <begin position="1"/>
        <end position="27"/>
    </location>
</feature>
<gene>
    <name evidence="2" type="ORF">LA76x_3634</name>
</gene>
<evidence type="ECO:0000313" key="3">
    <source>
        <dbReference type="Proteomes" id="UP000060787"/>
    </source>
</evidence>
<organism evidence="2 3">
    <name type="scientific">Lysobacter antibioticus</name>
    <dbReference type="NCBI Taxonomy" id="84531"/>
    <lineage>
        <taxon>Bacteria</taxon>
        <taxon>Pseudomonadati</taxon>
        <taxon>Pseudomonadota</taxon>
        <taxon>Gammaproteobacteria</taxon>
        <taxon>Lysobacterales</taxon>
        <taxon>Lysobacteraceae</taxon>
        <taxon>Lysobacter</taxon>
    </lineage>
</organism>
<dbReference type="KEGG" id="lab:LA76x_3634"/>
<sequence>MSESDYPYTLSGDGGDTLDSQDDIGPLSQFRHGAQDRRLLELARLDAGLAANNDFDDKPWGLLYRALTDSIDVSPDDFQLVYPSTRWDWPTTQAGFISAAQHDFCATAPRWSAIGAYVSSGDPVHQAYQQFLNVIPAATEYPSLRQHLHDADDELVVATNHYTLATTSAASAYANQVTDNEPCFSEWLGRSGGRGYQARIVAAEAAMNQAQAHYSALVAQCDADELGAAQRRCGSDDFHVRLADLNLIKMAKVPDWQVEHDAVDWVARVQAGHGPAGATVGFSNREAPYDFGRSWAGRQGKIRQLFWQVRINGRWERIDEFEFDNQLELSLDFQAVDQVRIAPGGWYDGEFARSMIDGPFVHGYSPFGDERGQAVFGEKGFFGLVKSGMVVGYKPSFSIRTTTSTFRRFANVFKFATGLRIGPFTLEAEGGSARAGWKADPASLSFTGTTTSEVPLIIGVTIAELPNA</sequence>
<dbReference type="eggNOG" id="ENOG5031302">
    <property type="taxonomic scope" value="Bacteria"/>
</dbReference>
<dbReference type="PATRIC" id="fig|84531.8.peg.3651"/>
<dbReference type="Proteomes" id="UP000060787">
    <property type="component" value="Chromosome"/>
</dbReference>
<keyword evidence="3" id="KW-1185">Reference proteome</keyword>
<proteinExistence type="predicted"/>
<dbReference type="AlphaFoldDB" id="A0A0S2FDY1"/>
<evidence type="ECO:0000313" key="2">
    <source>
        <dbReference type="EMBL" id="ALN81756.1"/>
    </source>
</evidence>
<name>A0A0S2FDY1_LYSAN</name>
<accession>A0A0S2FDY1</accession>
<protein>
    <submittedName>
        <fullName evidence="2">Uncharacterized protein</fullName>
    </submittedName>
</protein>
<reference evidence="2 3" key="1">
    <citation type="journal article" date="2015" name="BMC Genomics">
        <title>Comparative genomics and metabolic profiling of the genus Lysobacter.</title>
        <authorList>
            <person name="de Bruijn I."/>
            <person name="Cheng X."/>
            <person name="de Jager V."/>
            <person name="Exposito R.G."/>
            <person name="Watrous J."/>
            <person name="Patel N."/>
            <person name="Postma J."/>
            <person name="Dorrestein P.C."/>
            <person name="Kobayashi D."/>
            <person name="Raaijmakers J.M."/>
        </authorList>
    </citation>
    <scope>NUCLEOTIDE SEQUENCE [LARGE SCALE GENOMIC DNA]</scope>
    <source>
        <strain evidence="2 3">76</strain>
    </source>
</reference>